<evidence type="ECO:0000313" key="2">
    <source>
        <dbReference type="WBParaSite" id="TMUE_0000000814.1"/>
    </source>
</evidence>
<dbReference type="GO" id="GO:0005102">
    <property type="term" value="F:signaling receptor binding"/>
    <property type="evidence" value="ECO:0007669"/>
    <property type="project" value="TreeGrafter"/>
</dbReference>
<dbReference type="Proteomes" id="UP000046395">
    <property type="component" value="Unassembled WGS sequence"/>
</dbReference>
<reference evidence="1" key="2">
    <citation type="submission" date="2014-03" db="EMBL/GenBank/DDBJ databases">
        <title>The whipworm genome and dual-species transcriptomics of an intimate host-pathogen interaction.</title>
        <authorList>
            <person name="Foth B.J."/>
            <person name="Tsai I.J."/>
            <person name="Reid A.J."/>
            <person name="Bancroft A.J."/>
            <person name="Nichol S."/>
            <person name="Tracey A."/>
            <person name="Holroyd N."/>
            <person name="Cotton J.A."/>
            <person name="Stanley E.J."/>
            <person name="Zarowiecki M."/>
            <person name="Liu J.Z."/>
            <person name="Huckvale T."/>
            <person name="Cooper P.J."/>
            <person name="Grencis R.K."/>
            <person name="Berriman M."/>
        </authorList>
    </citation>
    <scope>NUCLEOTIDE SEQUENCE [LARGE SCALE GENOMIC DNA]</scope>
    <source>
        <strain evidence="1">Edinburgh</strain>
    </source>
</reference>
<protein>
    <submittedName>
        <fullName evidence="2 3">TGF-beta family profile domain-containing protein</fullName>
    </submittedName>
</protein>
<dbReference type="WBParaSite" id="TMUE_0000000814.1">
    <property type="protein sequence ID" value="TMUE_0000000814.1"/>
    <property type="gene ID" value="WBGene00296737"/>
</dbReference>
<dbReference type="Gene3D" id="2.10.90.10">
    <property type="entry name" value="Cystine-knot cytokines"/>
    <property type="match status" value="1"/>
</dbReference>
<dbReference type="WBParaSite" id="TMUE_1000005916.1">
    <property type="protein sequence ID" value="TMUE_1000005916.1"/>
    <property type="gene ID" value="WBGene00299383"/>
</dbReference>
<proteinExistence type="predicted"/>
<reference evidence="1" key="1">
    <citation type="submission" date="2013-11" db="EMBL/GenBank/DDBJ databases">
        <authorList>
            <person name="Aslett M."/>
        </authorList>
    </citation>
    <scope>NUCLEOTIDE SEQUENCE [LARGE SCALE GENOMIC DNA]</scope>
    <source>
        <strain evidence="1">Edinburgh</strain>
    </source>
</reference>
<dbReference type="SUPFAM" id="SSF57501">
    <property type="entry name" value="Cystine-knot cytokines"/>
    <property type="match status" value="1"/>
</dbReference>
<dbReference type="WBParaSite" id="TMUE_1000005916.2">
    <property type="protein sequence ID" value="TMUE_1000005916.2"/>
    <property type="gene ID" value="WBGene00299383"/>
</dbReference>
<dbReference type="PANTHER" id="PTHR39940">
    <property type="entry name" value="PROTHORACICOTROPIC HORMONE, ISOFORM F"/>
    <property type="match status" value="1"/>
</dbReference>
<dbReference type="AlphaFoldDB" id="A0A5S6Q0Y4"/>
<dbReference type="InterPro" id="IPR029034">
    <property type="entry name" value="Cystine-knot_cytokine"/>
</dbReference>
<dbReference type="InterPro" id="IPR052876">
    <property type="entry name" value="Insect_Hormone_Regulators"/>
</dbReference>
<reference evidence="2 3" key="3">
    <citation type="submission" date="2019-12" db="UniProtKB">
        <authorList>
            <consortium name="WormBaseParasite"/>
        </authorList>
    </citation>
    <scope>IDENTIFICATION</scope>
</reference>
<keyword evidence="1" id="KW-1185">Reference proteome</keyword>
<accession>A0A5S6Q0Y4</accession>
<evidence type="ECO:0000313" key="1">
    <source>
        <dbReference type="Proteomes" id="UP000046395"/>
    </source>
</evidence>
<dbReference type="PANTHER" id="PTHR39940:SF1">
    <property type="entry name" value="PROTHORACICOTROPIC HORMONE, ISOFORM F"/>
    <property type="match status" value="1"/>
</dbReference>
<organism evidence="1 2">
    <name type="scientific">Trichuris muris</name>
    <name type="common">Mouse whipworm</name>
    <dbReference type="NCBI Taxonomy" id="70415"/>
    <lineage>
        <taxon>Eukaryota</taxon>
        <taxon>Metazoa</taxon>
        <taxon>Ecdysozoa</taxon>
        <taxon>Nematoda</taxon>
        <taxon>Enoplea</taxon>
        <taxon>Dorylaimia</taxon>
        <taxon>Trichinellida</taxon>
        <taxon>Trichuridae</taxon>
        <taxon>Trichuris</taxon>
    </lineage>
</organism>
<evidence type="ECO:0000313" key="3">
    <source>
        <dbReference type="WBParaSite" id="TMUE_1000005916.1"/>
    </source>
</evidence>
<name>A0A5S6Q0Y4_TRIMR</name>
<dbReference type="STRING" id="70415.A0A5S6Q0Y4"/>
<sequence>MCPPTPRKVLLKVLGEAYNERYMSVDAPQSGYTNPKFGTLEHDLSARSSDRAPSSLNGDYAYRFRLPFHVEPDYQRMKASSAYNEGILGLLGEEAAHKLNISSSNRAVAQLKPHPDSPTLHYAQAGTDFDLESSAALPEPLKLPWTCDERVEWLDLGPNYFPRFLRNVSCLSTRCFYGHYRCKPRAFTVILLRKAAQTCVPINSAKLKELNLPVELLLDNSEQGWAELWLFNEVAVNFSCHCSV</sequence>